<protein>
    <recommendedName>
        <fullName evidence="5">DUF4878 domain-containing protein</fullName>
    </recommendedName>
</protein>
<feature type="compositionally biased region" description="Low complexity" evidence="1">
    <location>
        <begin position="97"/>
        <end position="106"/>
    </location>
</feature>
<evidence type="ECO:0000313" key="3">
    <source>
        <dbReference type="EMBL" id="MEK8069955.1"/>
    </source>
</evidence>
<dbReference type="RefSeq" id="WP_341440259.1">
    <property type="nucleotide sequence ID" value="NZ_JBBPCN010000001.1"/>
</dbReference>
<feature type="transmembrane region" description="Helical" evidence="2">
    <location>
        <begin position="139"/>
        <end position="161"/>
    </location>
</feature>
<feature type="region of interest" description="Disordered" evidence="1">
    <location>
        <begin position="1"/>
        <end position="135"/>
    </location>
</feature>
<evidence type="ECO:0000256" key="2">
    <source>
        <dbReference type="SAM" id="Phobius"/>
    </source>
</evidence>
<organism evidence="3 4">
    <name type="scientific">Rhodococcus navarretei</name>
    <dbReference type="NCBI Taxonomy" id="3128981"/>
    <lineage>
        <taxon>Bacteria</taxon>
        <taxon>Bacillati</taxon>
        <taxon>Actinomycetota</taxon>
        <taxon>Actinomycetes</taxon>
        <taxon>Mycobacteriales</taxon>
        <taxon>Nocardiaceae</taxon>
        <taxon>Rhodococcus</taxon>
    </lineage>
</organism>
<gene>
    <name evidence="3" type="ORF">AABD04_03720</name>
</gene>
<comment type="caution">
    <text evidence="3">The sequence shown here is derived from an EMBL/GenBank/DDBJ whole genome shotgun (WGS) entry which is preliminary data.</text>
</comment>
<feature type="compositionally biased region" description="Low complexity" evidence="1">
    <location>
        <begin position="66"/>
        <end position="75"/>
    </location>
</feature>
<keyword evidence="2" id="KW-1133">Transmembrane helix</keyword>
<keyword evidence="4" id="KW-1185">Reference proteome</keyword>
<sequence>MPDEKKKAPSEVDAATEKIDLGKKKQADQTAGTPAEDAATEKMDAVPADATTDRGTEPTAQSPVEPSARPTAAPRRIPPRNPSDTPAKAVAPEKKAPAAVPQPVGPRKIEPQQAGPKQVGPQRVGPSPTESGKPSHKKWWAALIGAVVVIAAVAAGAYVLIDRTSVEDSPEARIRTTVETFTRALAGGDLATLRSTSCGDLAAFYRDIPDAEFADVHRVSLEQGNIPTLDSIDAIQVGDDNTAIAQVIAHTDANPNDRSPRTFDLRLEGDQWKVCS</sequence>
<proteinExistence type="predicted"/>
<reference evidence="3 4" key="1">
    <citation type="submission" date="2024-03" db="EMBL/GenBank/DDBJ databases">
        <title>Rhodococcus navarretei sp. nov. and Pseudarthrobacter quantumdoti sp. nov., two new species with the ability to biosynthesize Quantum Dots isolated from soil samples at Union Glacier, Antarctica.</title>
        <authorList>
            <person name="Vargas M."/>
        </authorList>
    </citation>
    <scope>NUCLEOTIDE SEQUENCE [LARGE SCALE GENOMIC DNA]</scope>
    <source>
        <strain evidence="3 4">EXRC-4A-4</strain>
    </source>
</reference>
<evidence type="ECO:0000313" key="4">
    <source>
        <dbReference type="Proteomes" id="UP001456513"/>
    </source>
</evidence>
<keyword evidence="2" id="KW-0812">Transmembrane</keyword>
<keyword evidence="2" id="KW-0472">Membrane</keyword>
<evidence type="ECO:0008006" key="5">
    <source>
        <dbReference type="Google" id="ProtNLM"/>
    </source>
</evidence>
<dbReference type="EMBL" id="JBBPCN010000001">
    <property type="protein sequence ID" value="MEK8069955.1"/>
    <property type="molecule type" value="Genomic_DNA"/>
</dbReference>
<evidence type="ECO:0000256" key="1">
    <source>
        <dbReference type="SAM" id="MobiDB-lite"/>
    </source>
</evidence>
<feature type="compositionally biased region" description="Basic and acidic residues" evidence="1">
    <location>
        <begin position="1"/>
        <end position="27"/>
    </location>
</feature>
<dbReference type="Proteomes" id="UP001456513">
    <property type="component" value="Unassembled WGS sequence"/>
</dbReference>
<accession>A0ABU9CRB2</accession>
<name>A0ABU9CRB2_9NOCA</name>